<evidence type="ECO:0000256" key="15">
    <source>
        <dbReference type="ARBA" id="ARBA00043832"/>
    </source>
</evidence>
<keyword evidence="8" id="KW-0378">Hydrolase</keyword>
<dbReference type="SUPFAM" id="SSF53254">
    <property type="entry name" value="Phosphoglycerate mutase-like"/>
    <property type="match status" value="1"/>
</dbReference>
<evidence type="ECO:0000256" key="4">
    <source>
        <dbReference type="ARBA" id="ARBA00013040"/>
    </source>
</evidence>
<dbReference type="PIRSF" id="PIRSF000894">
    <property type="entry name" value="Acid_phosphatase"/>
    <property type="match status" value="1"/>
</dbReference>
<evidence type="ECO:0000256" key="7">
    <source>
        <dbReference type="ARBA" id="ARBA00022729"/>
    </source>
</evidence>
<evidence type="ECO:0000256" key="10">
    <source>
        <dbReference type="ARBA" id="ARBA00023180"/>
    </source>
</evidence>
<comment type="catalytic activity">
    <reaction evidence="14">
        <text>1D-myo-inositol hexakisphosphate + H2O = 1D-myo-inositol 1,2,4,5,6-pentakisphosphate + phosphate</text>
        <dbReference type="Rhea" id="RHEA:16989"/>
        <dbReference type="ChEBI" id="CHEBI:15377"/>
        <dbReference type="ChEBI" id="CHEBI:43474"/>
        <dbReference type="ChEBI" id="CHEBI:57798"/>
        <dbReference type="ChEBI" id="CHEBI:58130"/>
        <dbReference type="EC" id="3.1.3.62"/>
    </reaction>
    <physiologicalReaction direction="left-to-right" evidence="14">
        <dbReference type="Rhea" id="RHEA:16990"/>
    </physiologicalReaction>
</comment>
<evidence type="ECO:0000256" key="6">
    <source>
        <dbReference type="ARBA" id="ARBA00022475"/>
    </source>
</evidence>
<evidence type="ECO:0000256" key="9">
    <source>
        <dbReference type="ARBA" id="ARBA00023136"/>
    </source>
</evidence>
<keyword evidence="7 17" id="KW-0732">Signal</keyword>
<feature type="chain" id="PRO_5042956597" description="Multiple inositol polyphosphate phosphatase 1" evidence="17">
    <location>
        <begin position="27"/>
        <end position="479"/>
    </location>
</feature>
<accession>A0AAN9VMA8</accession>
<dbReference type="EMBL" id="JAZDUA010000200">
    <property type="protein sequence ID" value="KAK7864530.1"/>
    <property type="molecule type" value="Genomic_DNA"/>
</dbReference>
<dbReference type="Gene3D" id="3.40.50.1240">
    <property type="entry name" value="Phosphoglycerate mutase-like"/>
    <property type="match status" value="1"/>
</dbReference>
<keyword evidence="10" id="KW-0325">Glycoprotein</keyword>
<dbReference type="EC" id="3.1.3.80" evidence="3"/>
<keyword evidence="16" id="KW-1015">Disulfide bond</keyword>
<evidence type="ECO:0000256" key="16">
    <source>
        <dbReference type="PIRSR" id="PIRSR000894-2"/>
    </source>
</evidence>
<dbReference type="AlphaFoldDB" id="A0AAN9VMA8"/>
<evidence type="ECO:0000256" key="12">
    <source>
        <dbReference type="ARBA" id="ARBA00043668"/>
    </source>
</evidence>
<feature type="signal peptide" evidence="17">
    <location>
        <begin position="1"/>
        <end position="26"/>
    </location>
</feature>
<dbReference type="InterPro" id="IPR000560">
    <property type="entry name" value="His_Pase_clade-2"/>
</dbReference>
<evidence type="ECO:0000256" key="2">
    <source>
        <dbReference type="ARBA" id="ARBA00008422"/>
    </source>
</evidence>
<evidence type="ECO:0000256" key="17">
    <source>
        <dbReference type="SAM" id="SignalP"/>
    </source>
</evidence>
<dbReference type="GO" id="GO:0034417">
    <property type="term" value="F:bisphosphoglycerate 3-phosphatase activity"/>
    <property type="evidence" value="ECO:0007669"/>
    <property type="project" value="UniProtKB-EC"/>
</dbReference>
<dbReference type="CDD" id="cd07061">
    <property type="entry name" value="HP_HAP_like"/>
    <property type="match status" value="1"/>
</dbReference>
<proteinExistence type="inferred from homology"/>
<keyword evidence="6" id="KW-1003">Cell membrane</keyword>
<dbReference type="InterPro" id="IPR016274">
    <property type="entry name" value="Histidine_acid_Pase_euk"/>
</dbReference>
<dbReference type="GO" id="GO:0005886">
    <property type="term" value="C:plasma membrane"/>
    <property type="evidence" value="ECO:0007669"/>
    <property type="project" value="UniProtKB-SubCell"/>
</dbReference>
<evidence type="ECO:0000256" key="1">
    <source>
        <dbReference type="ARBA" id="ARBA00004236"/>
    </source>
</evidence>
<comment type="similarity">
    <text evidence="2">Belongs to the histidine acid phosphatase family. MINPP1 subfamily.</text>
</comment>
<reference evidence="18 19" key="1">
    <citation type="submission" date="2024-03" db="EMBL/GenBank/DDBJ databases">
        <title>The genome assembly and annotation of the cricket Gryllus longicercus Weissman &amp; Gray.</title>
        <authorList>
            <person name="Szrajer S."/>
            <person name="Gray D."/>
            <person name="Ylla G."/>
        </authorList>
    </citation>
    <scope>NUCLEOTIDE SEQUENCE [LARGE SCALE GENOMIC DNA]</scope>
    <source>
        <strain evidence="18">DAG 2021-001</strain>
        <tissue evidence="18">Whole body minus gut</tissue>
    </source>
</reference>
<evidence type="ECO:0000256" key="13">
    <source>
        <dbReference type="ARBA" id="ARBA00043671"/>
    </source>
</evidence>
<name>A0AAN9VMA8_9ORTH</name>
<dbReference type="EC" id="3.1.3.62" evidence="4"/>
<organism evidence="18 19">
    <name type="scientific">Gryllus longicercus</name>
    <dbReference type="NCBI Taxonomy" id="2509291"/>
    <lineage>
        <taxon>Eukaryota</taxon>
        <taxon>Metazoa</taxon>
        <taxon>Ecdysozoa</taxon>
        <taxon>Arthropoda</taxon>
        <taxon>Hexapoda</taxon>
        <taxon>Insecta</taxon>
        <taxon>Pterygota</taxon>
        <taxon>Neoptera</taxon>
        <taxon>Polyneoptera</taxon>
        <taxon>Orthoptera</taxon>
        <taxon>Ensifera</taxon>
        <taxon>Gryllidea</taxon>
        <taxon>Grylloidea</taxon>
        <taxon>Gryllidae</taxon>
        <taxon>Gryllinae</taxon>
        <taxon>Gryllus</taxon>
    </lineage>
</organism>
<evidence type="ECO:0000256" key="8">
    <source>
        <dbReference type="ARBA" id="ARBA00022801"/>
    </source>
</evidence>
<dbReference type="PANTHER" id="PTHR20963:SF8">
    <property type="entry name" value="MULTIPLE INOSITOL POLYPHOSPHATE PHOSPHATASE 1"/>
    <property type="match status" value="1"/>
</dbReference>
<sequence length="479" mass="54107">MDTSRTTTAALMALAATLALLAGALARDTDYCYQDESEKYLLFASKTAYEFVRDSRRGAEILPHCTPLQVWWLNRHGTRYPGKSTIKSMAEKLPGLRDSILTNHQERSGRLCDADLEALQQWKLTVSEGQENVLTPAGEQELFLTAKRLSDRFPEVLKLPYTSSRYKFQHTDSQRTQESARQFARGLFTDADVVNIPPADKKDLLLQPYTECKVWLEGDKSDPPEWRKLVEGSLMQSLIANVSSRLGFRSDLKFVDVDTIYDMCRFQEAWDVQKTSPWCAAFNKDELKLLEYAEDLRYYYKSGYGDEKNVKLGCPLAKDLYERFNALATGQGEQPAGVFYFAHSSTLHMLQSRLGAFRDPWTLRADNYQYLRQRAWRISLMGSFAGNLGAVFYKCAPPGEPESKQVLFLAGEGPLDLPGCKVGLCTWEHVKQLLEPVAQECNLDWCEGNGATTITAAHLPFVAALLLALTSLHEIVFEL</sequence>
<evidence type="ECO:0000256" key="5">
    <source>
        <dbReference type="ARBA" id="ARBA00018097"/>
    </source>
</evidence>
<comment type="catalytic activity">
    <reaction evidence="15">
        <text>(2R)-2,3-bisphosphoglycerate + H2O = (2R)-2-phosphoglycerate + phosphate</text>
        <dbReference type="Rhea" id="RHEA:27381"/>
        <dbReference type="ChEBI" id="CHEBI:15377"/>
        <dbReference type="ChEBI" id="CHEBI:43474"/>
        <dbReference type="ChEBI" id="CHEBI:58248"/>
        <dbReference type="ChEBI" id="CHEBI:58289"/>
        <dbReference type="EC" id="3.1.3.80"/>
    </reaction>
    <physiologicalReaction direction="left-to-right" evidence="15">
        <dbReference type="Rhea" id="RHEA:27382"/>
    </physiologicalReaction>
</comment>
<dbReference type="PANTHER" id="PTHR20963">
    <property type="entry name" value="MULTIPLE INOSITOL POLYPHOSPHATE PHOSPHATASE-RELATED"/>
    <property type="match status" value="1"/>
</dbReference>
<dbReference type="GO" id="GO:0052745">
    <property type="term" value="F:inositol phosphate phosphatase activity"/>
    <property type="evidence" value="ECO:0007669"/>
    <property type="project" value="TreeGrafter"/>
</dbReference>
<evidence type="ECO:0000313" key="18">
    <source>
        <dbReference type="EMBL" id="KAK7864530.1"/>
    </source>
</evidence>
<comment type="catalytic activity">
    <reaction evidence="12">
        <text>1D-myo-inositol 1,2,5,6-tetrakisphosphate + H2O = 1D-myo-inositol 1,2,6-trisphosphate + phosphate</text>
        <dbReference type="Rhea" id="RHEA:77119"/>
        <dbReference type="ChEBI" id="CHEBI:15377"/>
        <dbReference type="ChEBI" id="CHEBI:43474"/>
        <dbReference type="ChEBI" id="CHEBI:195535"/>
        <dbReference type="ChEBI" id="CHEBI:195537"/>
        <dbReference type="EC" id="3.1.3.62"/>
    </reaction>
    <physiologicalReaction direction="left-to-right" evidence="12">
        <dbReference type="Rhea" id="RHEA:77120"/>
    </physiologicalReaction>
</comment>
<dbReference type="Proteomes" id="UP001378592">
    <property type="component" value="Unassembled WGS sequence"/>
</dbReference>
<evidence type="ECO:0000256" key="3">
    <source>
        <dbReference type="ARBA" id="ARBA00012976"/>
    </source>
</evidence>
<comment type="catalytic activity">
    <reaction evidence="13">
        <text>1D-myo-inositol 1,2,4,5,6-pentakisphosphate + H2O = 1D-myo-inositol 1,2,5,6-tetrakisphosphate + phosphate</text>
        <dbReference type="Rhea" id="RHEA:77115"/>
        <dbReference type="ChEBI" id="CHEBI:15377"/>
        <dbReference type="ChEBI" id="CHEBI:43474"/>
        <dbReference type="ChEBI" id="CHEBI:57798"/>
        <dbReference type="ChEBI" id="CHEBI:195535"/>
        <dbReference type="EC" id="3.1.3.62"/>
    </reaction>
    <physiologicalReaction direction="left-to-right" evidence="13">
        <dbReference type="Rhea" id="RHEA:77116"/>
    </physiologicalReaction>
</comment>
<dbReference type="Pfam" id="PF00328">
    <property type="entry name" value="His_Phos_2"/>
    <property type="match status" value="1"/>
</dbReference>
<protein>
    <recommendedName>
        <fullName evidence="5">Multiple inositol polyphosphate phosphatase 1</fullName>
        <ecNumber evidence="4">3.1.3.62</ecNumber>
        <ecNumber evidence="3">3.1.3.80</ecNumber>
    </recommendedName>
    <alternativeName>
        <fullName evidence="11">2,3-bisphosphoglycerate 3-phosphatase</fullName>
    </alternativeName>
</protein>
<evidence type="ECO:0000256" key="11">
    <source>
        <dbReference type="ARBA" id="ARBA00031642"/>
    </source>
</evidence>
<evidence type="ECO:0000313" key="19">
    <source>
        <dbReference type="Proteomes" id="UP001378592"/>
    </source>
</evidence>
<dbReference type="FunFam" id="3.40.50.1240:FF:000014">
    <property type="entry name" value="Multiple inositol polyphosphate phosphatase 1"/>
    <property type="match status" value="1"/>
</dbReference>
<keyword evidence="19" id="KW-1185">Reference proteome</keyword>
<comment type="caution">
    <text evidence="18">The sequence shown here is derived from an EMBL/GenBank/DDBJ whole genome shotgun (WGS) entry which is preliminary data.</text>
</comment>
<dbReference type="GO" id="GO:0003993">
    <property type="term" value="F:acid phosphatase activity"/>
    <property type="evidence" value="ECO:0007669"/>
    <property type="project" value="TreeGrafter"/>
</dbReference>
<gene>
    <name evidence="18" type="ORF">R5R35_007307</name>
</gene>
<keyword evidence="9" id="KW-0472">Membrane</keyword>
<dbReference type="InterPro" id="IPR029033">
    <property type="entry name" value="His_PPase_superfam"/>
</dbReference>
<feature type="disulfide bond" evidence="16">
    <location>
        <begin position="264"/>
        <end position="279"/>
    </location>
</feature>
<evidence type="ECO:0000256" key="14">
    <source>
        <dbReference type="ARBA" id="ARBA00043691"/>
    </source>
</evidence>
<comment type="subcellular location">
    <subcellularLocation>
        <location evidence="1">Cell membrane</location>
    </subcellularLocation>
</comment>